<evidence type="ECO:0000313" key="2">
    <source>
        <dbReference type="Proteomes" id="UP000335538"/>
    </source>
</evidence>
<dbReference type="EMBL" id="CABPSR010000029">
    <property type="protein sequence ID" value="VVE85551.1"/>
    <property type="molecule type" value="Genomic_DNA"/>
</dbReference>
<evidence type="ECO:0000313" key="1">
    <source>
        <dbReference type="EMBL" id="VVE85551.1"/>
    </source>
</evidence>
<dbReference type="AlphaFoldDB" id="A0A5E5BH79"/>
<reference evidence="1 2" key="1">
    <citation type="submission" date="2019-08" db="EMBL/GenBank/DDBJ databases">
        <authorList>
            <person name="Peeters C."/>
        </authorList>
    </citation>
    <scope>NUCLEOTIDE SEQUENCE [LARGE SCALE GENOMIC DNA]</scope>
    <source>
        <strain evidence="1 2">LMG 31121</strain>
    </source>
</reference>
<dbReference type="Proteomes" id="UP000335538">
    <property type="component" value="Unassembled WGS sequence"/>
</dbReference>
<accession>A0A5E5BH79</accession>
<sequence>MAGLGDLCGQIVVEAAQHGEFRAGPVGYARNLVDELVIERHFFAFAVQDDCVVYEPGHRYLLNFREPLADFG</sequence>
<proteinExistence type="predicted"/>
<gene>
    <name evidence="1" type="ORF">PSP31121_05297</name>
</gene>
<organism evidence="1 2">
    <name type="scientific">Pandoraea sputorum</name>
    <dbReference type="NCBI Taxonomy" id="93222"/>
    <lineage>
        <taxon>Bacteria</taxon>
        <taxon>Pseudomonadati</taxon>
        <taxon>Pseudomonadota</taxon>
        <taxon>Betaproteobacteria</taxon>
        <taxon>Burkholderiales</taxon>
        <taxon>Burkholderiaceae</taxon>
        <taxon>Pandoraea</taxon>
    </lineage>
</organism>
<name>A0A5E5BH79_9BURK</name>
<protein>
    <submittedName>
        <fullName evidence="1">Uncharacterized protein</fullName>
    </submittedName>
</protein>